<name>A0A6A6PK88_9PEZI</name>
<protein>
    <recommendedName>
        <fullName evidence="4">FAD-binding domain-containing protein</fullName>
    </recommendedName>
</protein>
<dbReference type="AlphaFoldDB" id="A0A6A6PK88"/>
<dbReference type="Proteomes" id="UP000799767">
    <property type="component" value="Unassembled WGS sequence"/>
</dbReference>
<dbReference type="GO" id="GO:0071949">
    <property type="term" value="F:FAD binding"/>
    <property type="evidence" value="ECO:0007669"/>
    <property type="project" value="InterPro"/>
</dbReference>
<accession>A0A6A6PK88</accession>
<dbReference type="EMBL" id="MU001640">
    <property type="protein sequence ID" value="KAF2480111.1"/>
    <property type="molecule type" value="Genomic_DNA"/>
</dbReference>
<dbReference type="OrthoDB" id="655030at2759"/>
<keyword evidence="3" id="KW-0560">Oxidoreductase</keyword>
<evidence type="ECO:0000256" key="2">
    <source>
        <dbReference type="ARBA" id="ARBA00022827"/>
    </source>
</evidence>
<dbReference type="Gene3D" id="3.30.9.10">
    <property type="entry name" value="D-Amino Acid Oxidase, subunit A, domain 2"/>
    <property type="match status" value="1"/>
</dbReference>
<evidence type="ECO:0000313" key="6">
    <source>
        <dbReference type="Proteomes" id="UP000799767"/>
    </source>
</evidence>
<keyword evidence="6" id="KW-1185">Reference proteome</keyword>
<dbReference type="Gene3D" id="3.50.50.60">
    <property type="entry name" value="FAD/NAD(P)-binding domain"/>
    <property type="match status" value="1"/>
</dbReference>
<dbReference type="PRINTS" id="PR00420">
    <property type="entry name" value="RNGMNOXGNASE"/>
</dbReference>
<dbReference type="Pfam" id="PF01494">
    <property type="entry name" value="FAD_binding_3"/>
    <property type="match status" value="1"/>
</dbReference>
<feature type="domain" description="FAD-binding" evidence="4">
    <location>
        <begin position="5"/>
        <end position="349"/>
    </location>
</feature>
<reference evidence="5" key="1">
    <citation type="journal article" date="2020" name="Stud. Mycol.">
        <title>101 Dothideomycetes genomes: a test case for predicting lifestyles and emergence of pathogens.</title>
        <authorList>
            <person name="Haridas S."/>
            <person name="Albert R."/>
            <person name="Binder M."/>
            <person name="Bloem J."/>
            <person name="Labutti K."/>
            <person name="Salamov A."/>
            <person name="Andreopoulos B."/>
            <person name="Baker S."/>
            <person name="Barry K."/>
            <person name="Bills G."/>
            <person name="Bluhm B."/>
            <person name="Cannon C."/>
            <person name="Castanera R."/>
            <person name="Culley D."/>
            <person name="Daum C."/>
            <person name="Ezra D."/>
            <person name="Gonzalez J."/>
            <person name="Henrissat B."/>
            <person name="Kuo A."/>
            <person name="Liang C."/>
            <person name="Lipzen A."/>
            <person name="Lutzoni F."/>
            <person name="Magnuson J."/>
            <person name="Mondo S."/>
            <person name="Nolan M."/>
            <person name="Ohm R."/>
            <person name="Pangilinan J."/>
            <person name="Park H.-J."/>
            <person name="Ramirez L."/>
            <person name="Alfaro M."/>
            <person name="Sun H."/>
            <person name="Tritt A."/>
            <person name="Yoshinaga Y."/>
            <person name="Zwiers L.-H."/>
            <person name="Turgeon B."/>
            <person name="Goodwin S."/>
            <person name="Spatafora J."/>
            <person name="Crous P."/>
            <person name="Grigoriev I."/>
        </authorList>
    </citation>
    <scope>NUCLEOTIDE SEQUENCE</scope>
    <source>
        <strain evidence="5">CBS 113389</strain>
    </source>
</reference>
<dbReference type="RefSeq" id="XP_033586681.1">
    <property type="nucleotide sequence ID" value="XM_033734534.1"/>
</dbReference>
<keyword evidence="1" id="KW-0285">Flavoprotein</keyword>
<dbReference type="SUPFAM" id="SSF51905">
    <property type="entry name" value="FAD/NAD(P)-binding domain"/>
    <property type="match status" value="1"/>
</dbReference>
<proteinExistence type="predicted"/>
<evidence type="ECO:0000259" key="4">
    <source>
        <dbReference type="Pfam" id="PF01494"/>
    </source>
</evidence>
<keyword evidence="2" id="KW-0274">FAD</keyword>
<dbReference type="InterPro" id="IPR036188">
    <property type="entry name" value="FAD/NAD-bd_sf"/>
</dbReference>
<dbReference type="GO" id="GO:0016491">
    <property type="term" value="F:oxidoreductase activity"/>
    <property type="evidence" value="ECO:0007669"/>
    <property type="project" value="UniProtKB-KW"/>
</dbReference>
<evidence type="ECO:0000313" key="5">
    <source>
        <dbReference type="EMBL" id="KAF2480111.1"/>
    </source>
</evidence>
<dbReference type="GeneID" id="54475536"/>
<evidence type="ECO:0000256" key="3">
    <source>
        <dbReference type="ARBA" id="ARBA00023002"/>
    </source>
</evidence>
<dbReference type="InterPro" id="IPR051704">
    <property type="entry name" value="FAD_aromatic-hydroxylase"/>
</dbReference>
<dbReference type="PANTHER" id="PTHR46865:SF2">
    <property type="entry name" value="MONOOXYGENASE"/>
    <property type="match status" value="1"/>
</dbReference>
<organism evidence="5 6">
    <name type="scientific">Neohortaea acidophila</name>
    <dbReference type="NCBI Taxonomy" id="245834"/>
    <lineage>
        <taxon>Eukaryota</taxon>
        <taxon>Fungi</taxon>
        <taxon>Dikarya</taxon>
        <taxon>Ascomycota</taxon>
        <taxon>Pezizomycotina</taxon>
        <taxon>Dothideomycetes</taxon>
        <taxon>Dothideomycetidae</taxon>
        <taxon>Mycosphaerellales</taxon>
        <taxon>Teratosphaeriaceae</taxon>
        <taxon>Neohortaea</taxon>
    </lineage>
</organism>
<evidence type="ECO:0000256" key="1">
    <source>
        <dbReference type="ARBA" id="ARBA00022630"/>
    </source>
</evidence>
<dbReference type="PANTHER" id="PTHR46865">
    <property type="entry name" value="OXIDOREDUCTASE-RELATED"/>
    <property type="match status" value="1"/>
</dbReference>
<sequence>MVDQLNVLIAGGGIAGPALGLLLSRVGHKCTIVERAPSFRKTGQQIDVAGRGLQVAQFMGIEDAIRQRVIFDNGIRFMDTKSPDKILAELPRKSTSGPLQWVRELEILRAHLAEIMYERTKDLVEYRFGDQIVAIRQDESKVTVKFQSSPKEETFDFVVAADGLRSRTRDLAFAPDNTKVVSLGQYVSFFDIPWQEGDEQWTAVLNDTEGRCVVLRPRKEHKRTGAYLTQVTDDCGKFATMSREEQFQELTKRFGGMGWETPRILKEMQQQIDDDNFYMAEVAQTKSTSFSNGRVALLGDAAYAGSPVSGEGTTLAFTGAYVLAGCLATYSGTEALSQYEKQMRPFAEASQKLPPGIPWIVHPQ</sequence>
<gene>
    <name evidence="5" type="ORF">BDY17DRAFT_303242</name>
</gene>
<dbReference type="InterPro" id="IPR002938">
    <property type="entry name" value="FAD-bd"/>
</dbReference>